<dbReference type="EMBL" id="JADJMS010000047">
    <property type="protein sequence ID" value="MBK7417006.1"/>
    <property type="molecule type" value="Genomic_DNA"/>
</dbReference>
<comment type="caution">
    <text evidence="2">The sequence shown here is derived from an EMBL/GenBank/DDBJ whole genome shotgun (WGS) entry which is preliminary data.</text>
</comment>
<evidence type="ECO:0000313" key="2">
    <source>
        <dbReference type="EMBL" id="MBK7417006.1"/>
    </source>
</evidence>
<accession>A0A935MZR1</accession>
<dbReference type="SUPFAM" id="SSF103247">
    <property type="entry name" value="TT1751-like"/>
    <property type="match status" value="1"/>
</dbReference>
<dbReference type="AlphaFoldDB" id="A0A935MZR1"/>
<organism evidence="2 3">
    <name type="scientific">Candidatus Dechloromonas phosphorivorans</name>
    <dbReference type="NCBI Taxonomy" id="2899244"/>
    <lineage>
        <taxon>Bacteria</taxon>
        <taxon>Pseudomonadati</taxon>
        <taxon>Pseudomonadota</taxon>
        <taxon>Betaproteobacteria</taxon>
        <taxon>Rhodocyclales</taxon>
        <taxon>Azonexaceae</taxon>
        <taxon>Dechloromonas</taxon>
    </lineage>
</organism>
<dbReference type="Proteomes" id="UP000739411">
    <property type="component" value="Unassembled WGS sequence"/>
</dbReference>
<protein>
    <submittedName>
        <fullName evidence="2">DUF302 domain-containing protein</fullName>
    </submittedName>
</protein>
<gene>
    <name evidence="2" type="ORF">IPJ38_19790</name>
</gene>
<sequence length="141" mass="16262">MRYHPAVSFVQGVFVFYIVESSKSFYEATFDLGPVIQRLGFVILHVHDLSETLRRREIGLDDECQIFDICNYRHVEKLLAIDMQLSLTLPWRISVFTENGATKIGIVRPEGLLASFTTNAEVSRITREIEEKIIQIVDETR</sequence>
<dbReference type="CDD" id="cd14797">
    <property type="entry name" value="DUF302"/>
    <property type="match status" value="1"/>
</dbReference>
<name>A0A935MZR1_9RHOO</name>
<proteinExistence type="predicted"/>
<dbReference type="InterPro" id="IPR005180">
    <property type="entry name" value="DUF302"/>
</dbReference>
<evidence type="ECO:0000259" key="1">
    <source>
        <dbReference type="Pfam" id="PF03625"/>
    </source>
</evidence>
<evidence type="ECO:0000313" key="3">
    <source>
        <dbReference type="Proteomes" id="UP000739411"/>
    </source>
</evidence>
<dbReference type="PANTHER" id="PTHR38342">
    <property type="entry name" value="SLR5037 PROTEIN"/>
    <property type="match status" value="1"/>
</dbReference>
<feature type="domain" description="DUF302" evidence="1">
    <location>
        <begin position="47"/>
        <end position="109"/>
    </location>
</feature>
<reference evidence="2 3" key="1">
    <citation type="submission" date="2020-10" db="EMBL/GenBank/DDBJ databases">
        <title>Connecting structure to function with the recovery of over 1000 high-quality activated sludge metagenome-assembled genomes encoding full-length rRNA genes using long-read sequencing.</title>
        <authorList>
            <person name="Singleton C.M."/>
            <person name="Petriglieri F."/>
            <person name="Kristensen J.M."/>
            <person name="Kirkegaard R.H."/>
            <person name="Michaelsen T.Y."/>
            <person name="Andersen M.H."/>
            <person name="Karst S.M."/>
            <person name="Dueholm M.S."/>
            <person name="Nielsen P.H."/>
            <person name="Albertsen M."/>
        </authorList>
    </citation>
    <scope>NUCLEOTIDE SEQUENCE [LARGE SCALE GENOMIC DNA]</scope>
    <source>
        <strain evidence="2">EsbW_18-Q3-R4-48_BATAC.463</strain>
    </source>
</reference>
<dbReference type="Pfam" id="PF03625">
    <property type="entry name" value="DUF302"/>
    <property type="match status" value="1"/>
</dbReference>
<dbReference type="PANTHER" id="PTHR38342:SF1">
    <property type="entry name" value="SLR5037 PROTEIN"/>
    <property type="match status" value="1"/>
</dbReference>
<dbReference type="InterPro" id="IPR035923">
    <property type="entry name" value="TT1751-like_sf"/>
</dbReference>
<dbReference type="Gene3D" id="3.30.310.70">
    <property type="entry name" value="TT1751-like domain"/>
    <property type="match status" value="1"/>
</dbReference>